<organism evidence="9">
    <name type="scientific">Anthurium amnicola</name>
    <dbReference type="NCBI Taxonomy" id="1678845"/>
    <lineage>
        <taxon>Eukaryota</taxon>
        <taxon>Viridiplantae</taxon>
        <taxon>Streptophyta</taxon>
        <taxon>Embryophyta</taxon>
        <taxon>Tracheophyta</taxon>
        <taxon>Spermatophyta</taxon>
        <taxon>Magnoliopsida</taxon>
        <taxon>Liliopsida</taxon>
        <taxon>Araceae</taxon>
        <taxon>Pothoideae</taxon>
        <taxon>Potheae</taxon>
        <taxon>Anthurium</taxon>
    </lineage>
</organism>
<dbReference type="SUPFAM" id="SSF52540">
    <property type="entry name" value="P-loop containing nucleoside triphosphate hydrolases"/>
    <property type="match status" value="1"/>
</dbReference>
<dbReference type="InterPro" id="IPR002182">
    <property type="entry name" value="NB-ARC"/>
</dbReference>
<dbReference type="InterPro" id="IPR055414">
    <property type="entry name" value="LRR_R13L4/SHOC2-like"/>
</dbReference>
<evidence type="ECO:0000256" key="4">
    <source>
        <dbReference type="ARBA" id="ARBA00022840"/>
    </source>
</evidence>
<feature type="chain" id="PRO_5008901000" evidence="5">
    <location>
        <begin position="22"/>
        <end position="853"/>
    </location>
</feature>
<sequence length="853" mass="96720">MPLPACILCVVGWMCQPLMNAMQGSLETEAQGCFSHFWNWLAREYTIRRTAVVEEPASTSSIVGGVETLLEIKTHLSDERVGIIGIYGMGGIGKTTLLQRINNDFCESGTRGLFDLVIFVTVSQEINIHDIQRQIGERLGLSFPEVVSSSNQEKEQAKILFKELSKRRILLLIDNLWAKLDLVMVGIPDPKGPRRCKIAFTTRSQQVCTDMGADEFVRVKQLNKTQSWTLFCSKLRKPVDDPPFIRELAQQVVDKCGRLPLALITVGEAMANWEDPDEWGHAVESLDHYAEQLRGMDKVLSCLMFSFDQLGNDMKSALMYCAMYPEDKDINREELVEYWVGEGLLDANVGDAIDGAHIDEARRRGHVLIRKLKDASMLEAGIKDEVTTVRLHDCVRDMALYINRNELYDVDKFLVIDKKNLYQLAANNRKREHVRRIWVRDMFLEDKSLCIPDCPNTWTLLLSFTFPGASLLTSFFNFMKTTLRVLDLSINESLTELPVEIGLLVELRCLNLSRTSIWSLPIELGNLGRLRQLLLEETSGLREIPRQAVVGLSSLQVLNMTYCGYDWDRHGRMTSREVTMVEGNQQQPAVDVGTVGGGCQSLELSDLERLSQLQELHIDLESSQALKGILNSHMLCERTRGLRLQQKMFCPGDDPLYAEGGNGLWEAFRNMSVRYLSLANGWTHPWSGKLEMDLNHLSRLEELKLTYFSSEKVVVLLGTGVDRLRLLDLWSCSGLKKLELRGKFPCLERINVHRCENMVELVLHGDFPKVTILFFGRLWSLNCIGPQPLTLPSLETISVLSCRQLRSLPLGTGSAPKLKVILGEQEWWDDLQWPTSNGSNMKSIFAPCFIPRF</sequence>
<evidence type="ECO:0000256" key="1">
    <source>
        <dbReference type="ARBA" id="ARBA00008894"/>
    </source>
</evidence>
<dbReference type="Gene3D" id="3.80.10.10">
    <property type="entry name" value="Ribonuclease Inhibitor"/>
    <property type="match status" value="2"/>
</dbReference>
<dbReference type="GO" id="GO:0005524">
    <property type="term" value="F:ATP binding"/>
    <property type="evidence" value="ECO:0007669"/>
    <property type="project" value="UniProtKB-KW"/>
</dbReference>
<evidence type="ECO:0000256" key="5">
    <source>
        <dbReference type="SAM" id="SignalP"/>
    </source>
</evidence>
<dbReference type="InterPro" id="IPR036388">
    <property type="entry name" value="WH-like_DNA-bd_sf"/>
</dbReference>
<dbReference type="AlphaFoldDB" id="A0A1D1ZGX8"/>
<dbReference type="PANTHER" id="PTHR33463">
    <property type="entry name" value="NB-ARC DOMAIN-CONTAINING PROTEIN-RELATED"/>
    <property type="match status" value="1"/>
</dbReference>
<keyword evidence="4" id="KW-0547">Nucleotide-binding</keyword>
<evidence type="ECO:0000259" key="6">
    <source>
        <dbReference type="Pfam" id="PF00931"/>
    </source>
</evidence>
<dbReference type="Gene3D" id="1.10.10.10">
    <property type="entry name" value="Winged helix-like DNA-binding domain superfamily/Winged helix DNA-binding domain"/>
    <property type="match status" value="1"/>
</dbReference>
<dbReference type="InterPro" id="IPR027417">
    <property type="entry name" value="P-loop_NTPase"/>
</dbReference>
<dbReference type="Pfam" id="PF23559">
    <property type="entry name" value="WHD_DRP"/>
    <property type="match status" value="1"/>
</dbReference>
<dbReference type="Gene3D" id="1.10.8.430">
    <property type="entry name" value="Helical domain of apoptotic protease-activating factors"/>
    <property type="match status" value="1"/>
</dbReference>
<feature type="domain" description="NB-ARC" evidence="6">
    <location>
        <begin position="71"/>
        <end position="234"/>
    </location>
</feature>
<dbReference type="GO" id="GO:0002758">
    <property type="term" value="P:innate immune response-activating signaling pathway"/>
    <property type="evidence" value="ECO:0007669"/>
    <property type="project" value="UniProtKB-ARBA"/>
</dbReference>
<proteinExistence type="inferred from homology"/>
<feature type="domain" description="Disease resistance R13L4/SHOC-2-like LRR" evidence="8">
    <location>
        <begin position="481"/>
        <end position="804"/>
    </location>
</feature>
<protein>
    <submittedName>
        <fullName evidence="9">Disease resistance protein RPS2</fullName>
    </submittedName>
</protein>
<reference evidence="9" key="1">
    <citation type="submission" date="2015-07" db="EMBL/GenBank/DDBJ databases">
        <title>Transcriptome Assembly of Anthurium amnicola.</title>
        <authorList>
            <person name="Suzuki J."/>
        </authorList>
    </citation>
    <scope>NUCLEOTIDE SEQUENCE</scope>
</reference>
<gene>
    <name evidence="9" type="primary">RPS2_31</name>
    <name evidence="9" type="ORF">g.31612</name>
</gene>
<dbReference type="SUPFAM" id="SSF52058">
    <property type="entry name" value="L domain-like"/>
    <property type="match status" value="1"/>
</dbReference>
<dbReference type="GO" id="GO:0043531">
    <property type="term" value="F:ADP binding"/>
    <property type="evidence" value="ECO:0007669"/>
    <property type="project" value="InterPro"/>
</dbReference>
<dbReference type="GO" id="GO:0042742">
    <property type="term" value="P:defense response to bacterium"/>
    <property type="evidence" value="ECO:0007669"/>
    <property type="project" value="UniProtKB-ARBA"/>
</dbReference>
<evidence type="ECO:0000259" key="8">
    <source>
        <dbReference type="Pfam" id="PF23598"/>
    </source>
</evidence>
<comment type="similarity">
    <text evidence="1">Belongs to the disease resistance NB-LRR family.</text>
</comment>
<dbReference type="Pfam" id="PF00931">
    <property type="entry name" value="NB-ARC"/>
    <property type="match status" value="1"/>
</dbReference>
<feature type="domain" description="Disease resistance protein winged helix" evidence="7">
    <location>
        <begin position="323"/>
        <end position="399"/>
    </location>
</feature>
<evidence type="ECO:0000259" key="7">
    <source>
        <dbReference type="Pfam" id="PF23559"/>
    </source>
</evidence>
<dbReference type="InterPro" id="IPR032675">
    <property type="entry name" value="LRR_dom_sf"/>
</dbReference>
<dbReference type="PRINTS" id="PR00364">
    <property type="entry name" value="DISEASERSIST"/>
</dbReference>
<evidence type="ECO:0000256" key="2">
    <source>
        <dbReference type="ARBA" id="ARBA00022737"/>
    </source>
</evidence>
<dbReference type="InterPro" id="IPR058922">
    <property type="entry name" value="WHD_DRP"/>
</dbReference>
<dbReference type="PANTHER" id="PTHR33463:SF204">
    <property type="entry name" value="NB-ARC DOMAIN-CONTAINING PROTEIN"/>
    <property type="match status" value="1"/>
</dbReference>
<dbReference type="EMBL" id="GDJX01001828">
    <property type="protein sequence ID" value="JAT66108.1"/>
    <property type="molecule type" value="Transcribed_RNA"/>
</dbReference>
<keyword evidence="3" id="KW-0611">Plant defense</keyword>
<keyword evidence="4" id="KW-0067">ATP-binding</keyword>
<accession>A0A1D1ZGX8</accession>
<dbReference type="InterPro" id="IPR050905">
    <property type="entry name" value="Plant_NBS-LRR"/>
</dbReference>
<name>A0A1D1ZGX8_9ARAE</name>
<evidence type="ECO:0000256" key="3">
    <source>
        <dbReference type="ARBA" id="ARBA00022821"/>
    </source>
</evidence>
<dbReference type="InterPro" id="IPR042197">
    <property type="entry name" value="Apaf_helical"/>
</dbReference>
<dbReference type="GO" id="GO:0009626">
    <property type="term" value="P:plant-type hypersensitive response"/>
    <property type="evidence" value="ECO:0007669"/>
    <property type="project" value="UniProtKB-ARBA"/>
</dbReference>
<dbReference type="Pfam" id="PF23598">
    <property type="entry name" value="LRR_14"/>
    <property type="match status" value="1"/>
</dbReference>
<dbReference type="FunFam" id="1.10.10.10:FF:000322">
    <property type="entry name" value="Probable disease resistance protein At1g63360"/>
    <property type="match status" value="1"/>
</dbReference>
<evidence type="ECO:0000313" key="9">
    <source>
        <dbReference type="EMBL" id="JAT66108.1"/>
    </source>
</evidence>
<keyword evidence="2" id="KW-0677">Repeat</keyword>
<feature type="signal peptide" evidence="5">
    <location>
        <begin position="1"/>
        <end position="21"/>
    </location>
</feature>
<dbReference type="Gene3D" id="3.40.50.300">
    <property type="entry name" value="P-loop containing nucleotide triphosphate hydrolases"/>
    <property type="match status" value="1"/>
</dbReference>
<dbReference type="FunFam" id="3.40.50.300:FF:001091">
    <property type="entry name" value="Probable disease resistance protein At1g61300"/>
    <property type="match status" value="1"/>
</dbReference>
<keyword evidence="5" id="KW-0732">Signal</keyword>